<keyword evidence="1" id="KW-0805">Transcription regulation</keyword>
<dbReference type="RefSeq" id="WP_094856109.1">
    <property type="nucleotide sequence ID" value="NZ_NEVM01000005.1"/>
</dbReference>
<dbReference type="EMBL" id="NEVM01000005">
    <property type="protein sequence ID" value="OZI31703.1"/>
    <property type="molecule type" value="Genomic_DNA"/>
</dbReference>
<dbReference type="PANTHER" id="PTHR44688">
    <property type="entry name" value="DNA-BINDING TRANSCRIPTIONAL ACTIVATOR DEVR_DOSR"/>
    <property type="match status" value="1"/>
</dbReference>
<dbReference type="Pfam" id="PF00196">
    <property type="entry name" value="GerE"/>
    <property type="match status" value="1"/>
</dbReference>
<organism evidence="6 7">
    <name type="scientific">Bordetella genomosp. 10</name>
    <dbReference type="NCBI Taxonomy" id="1416804"/>
    <lineage>
        <taxon>Bacteria</taxon>
        <taxon>Pseudomonadati</taxon>
        <taxon>Pseudomonadota</taxon>
        <taxon>Betaproteobacteria</taxon>
        <taxon>Burkholderiales</taxon>
        <taxon>Alcaligenaceae</taxon>
        <taxon>Bordetella</taxon>
    </lineage>
</organism>
<dbReference type="Proteomes" id="UP000216020">
    <property type="component" value="Unassembled WGS sequence"/>
</dbReference>
<keyword evidence="2" id="KW-0238">DNA-binding</keyword>
<evidence type="ECO:0000256" key="3">
    <source>
        <dbReference type="ARBA" id="ARBA00023163"/>
    </source>
</evidence>
<dbReference type="PROSITE" id="PS50043">
    <property type="entry name" value="HTH_LUXR_2"/>
    <property type="match status" value="1"/>
</dbReference>
<evidence type="ECO:0000259" key="5">
    <source>
        <dbReference type="PROSITE" id="PS50043"/>
    </source>
</evidence>
<evidence type="ECO:0000256" key="1">
    <source>
        <dbReference type="ARBA" id="ARBA00023015"/>
    </source>
</evidence>
<dbReference type="GO" id="GO:0003677">
    <property type="term" value="F:DNA binding"/>
    <property type="evidence" value="ECO:0007669"/>
    <property type="project" value="UniProtKB-KW"/>
</dbReference>
<dbReference type="PANTHER" id="PTHR44688:SF16">
    <property type="entry name" value="DNA-BINDING TRANSCRIPTIONAL ACTIVATOR DEVR_DOSR"/>
    <property type="match status" value="1"/>
</dbReference>
<evidence type="ECO:0000256" key="2">
    <source>
        <dbReference type="ARBA" id="ARBA00023125"/>
    </source>
</evidence>
<dbReference type="Gene3D" id="1.10.10.10">
    <property type="entry name" value="Winged helix-like DNA-binding domain superfamily/Winged helix DNA-binding domain"/>
    <property type="match status" value="1"/>
</dbReference>
<dbReference type="PROSITE" id="PS00622">
    <property type="entry name" value="HTH_LUXR_1"/>
    <property type="match status" value="1"/>
</dbReference>
<dbReference type="InterPro" id="IPR036388">
    <property type="entry name" value="WH-like_DNA-bd_sf"/>
</dbReference>
<reference evidence="7" key="1">
    <citation type="submission" date="2017-05" db="EMBL/GenBank/DDBJ databases">
        <title>Complete and WGS of Bordetella genogroups.</title>
        <authorList>
            <person name="Spilker T."/>
            <person name="Lipuma J."/>
        </authorList>
    </citation>
    <scope>NUCLEOTIDE SEQUENCE [LARGE SCALE GENOMIC DNA]</scope>
    <source>
        <strain evidence="7">AU16122</strain>
    </source>
</reference>
<name>A0A261S5J1_9BORD</name>
<dbReference type="SMART" id="SM00421">
    <property type="entry name" value="HTH_LUXR"/>
    <property type="match status" value="1"/>
</dbReference>
<keyword evidence="3" id="KW-0804">Transcription</keyword>
<dbReference type="GO" id="GO:0006355">
    <property type="term" value="P:regulation of DNA-templated transcription"/>
    <property type="evidence" value="ECO:0007669"/>
    <property type="project" value="InterPro"/>
</dbReference>
<dbReference type="InterPro" id="IPR000792">
    <property type="entry name" value="Tscrpt_reg_LuxR_C"/>
</dbReference>
<dbReference type="PRINTS" id="PR00038">
    <property type="entry name" value="HTHLUXR"/>
</dbReference>
<sequence>MTRRALSIRERACLQWAALGKSSREIGPLLGIRERTVNFHLQNACRKLSARNRRAAAVTALAMGLLDLGPHGPHGPQGPRPAEDAAGRGLTGESAANGRRFPPRPVAACPPVRLPPPR</sequence>
<accession>A0A261S5J1</accession>
<dbReference type="AlphaFoldDB" id="A0A261S5J1"/>
<evidence type="ECO:0000256" key="4">
    <source>
        <dbReference type="SAM" id="MobiDB-lite"/>
    </source>
</evidence>
<proteinExistence type="predicted"/>
<feature type="domain" description="HTH luxR-type" evidence="5">
    <location>
        <begin position="1"/>
        <end position="64"/>
    </location>
</feature>
<gene>
    <name evidence="6" type="ORF">CAL29_27895</name>
</gene>
<dbReference type="InterPro" id="IPR016032">
    <property type="entry name" value="Sig_transdc_resp-reg_C-effctor"/>
</dbReference>
<keyword evidence="7" id="KW-1185">Reference proteome</keyword>
<feature type="region of interest" description="Disordered" evidence="4">
    <location>
        <begin position="66"/>
        <end position="118"/>
    </location>
</feature>
<evidence type="ECO:0000313" key="7">
    <source>
        <dbReference type="Proteomes" id="UP000216020"/>
    </source>
</evidence>
<dbReference type="SUPFAM" id="SSF46894">
    <property type="entry name" value="C-terminal effector domain of the bipartite response regulators"/>
    <property type="match status" value="1"/>
</dbReference>
<dbReference type="CDD" id="cd06170">
    <property type="entry name" value="LuxR_C_like"/>
    <property type="match status" value="1"/>
</dbReference>
<protein>
    <recommendedName>
        <fullName evidence="5">HTH luxR-type domain-containing protein</fullName>
    </recommendedName>
</protein>
<evidence type="ECO:0000313" key="6">
    <source>
        <dbReference type="EMBL" id="OZI31703.1"/>
    </source>
</evidence>
<dbReference type="OrthoDB" id="9774661at2"/>
<comment type="caution">
    <text evidence="6">The sequence shown here is derived from an EMBL/GenBank/DDBJ whole genome shotgun (WGS) entry which is preliminary data.</text>
</comment>